<dbReference type="STRING" id="101127.A0A1X2GJX0"/>
<proteinExistence type="predicted"/>
<protein>
    <recommendedName>
        <fullName evidence="1">AMMECR1 domain-containing protein</fullName>
    </recommendedName>
</protein>
<keyword evidence="3" id="KW-1185">Reference proteome</keyword>
<sequence>MSNKVVNVQHCDYCFDVLTAKLDNKPVPEATFDDLAFPLFVTWHLHENNHGRLRGCIGNFNALHLRKGLEQYAWASASHDRRFRPISRKEVPFLSCAVSLLTDFEEAKHYLDWEIGTHGIWIEFTLESGRKTTATYLPEVMVEQAWTKDEAIDSLLRKGGYTSIIDQKKRESIQLTRYQSQKLEQSYQDYCLRNKLPN</sequence>
<dbReference type="Pfam" id="PF01871">
    <property type="entry name" value="AMMECR1"/>
    <property type="match status" value="1"/>
</dbReference>
<dbReference type="Gene3D" id="3.30.700.20">
    <property type="entry name" value="Hypothetical protein ph0010, domain 1"/>
    <property type="match status" value="1"/>
</dbReference>
<dbReference type="InterPro" id="IPR036071">
    <property type="entry name" value="AMMECR1_dom_sf"/>
</dbReference>
<dbReference type="OrthoDB" id="24630at2759"/>
<gene>
    <name evidence="2" type="ORF">DM01DRAFT_1320886</name>
</gene>
<feature type="non-terminal residue" evidence="2">
    <location>
        <position position="1"/>
    </location>
</feature>
<name>A0A1X2GJX0_9FUNG</name>
<dbReference type="InterPro" id="IPR023473">
    <property type="entry name" value="AMMECR1"/>
</dbReference>
<evidence type="ECO:0000313" key="3">
    <source>
        <dbReference type="Proteomes" id="UP000242146"/>
    </source>
</evidence>
<dbReference type="InterPro" id="IPR027485">
    <property type="entry name" value="AMMECR1_N"/>
</dbReference>
<accession>A0A1X2GJX0</accession>
<dbReference type="InterPro" id="IPR002733">
    <property type="entry name" value="AMMECR1_domain"/>
</dbReference>
<dbReference type="AlphaFoldDB" id="A0A1X2GJX0"/>
<dbReference type="PANTHER" id="PTHR13016">
    <property type="entry name" value="AMMECR1 HOMOLOG"/>
    <property type="match status" value="1"/>
</dbReference>
<dbReference type="PROSITE" id="PS51112">
    <property type="entry name" value="AMMECR1"/>
    <property type="match status" value="1"/>
</dbReference>
<dbReference type="PANTHER" id="PTHR13016:SF0">
    <property type="entry name" value="AMME SYNDROME CANDIDATE GENE 1 PROTEIN"/>
    <property type="match status" value="1"/>
</dbReference>
<dbReference type="NCBIfam" id="TIGR00296">
    <property type="entry name" value="TIGR00296 family protein"/>
    <property type="match status" value="1"/>
</dbReference>
<feature type="domain" description="AMMECR1" evidence="1">
    <location>
        <begin position="1"/>
        <end position="194"/>
    </location>
</feature>
<comment type="caution">
    <text evidence="2">The sequence shown here is derived from an EMBL/GenBank/DDBJ whole genome shotgun (WGS) entry which is preliminary data.</text>
</comment>
<dbReference type="EMBL" id="MCGT01000011">
    <property type="protein sequence ID" value="ORX55635.1"/>
    <property type="molecule type" value="Genomic_DNA"/>
</dbReference>
<organism evidence="2 3">
    <name type="scientific">Hesseltinella vesiculosa</name>
    <dbReference type="NCBI Taxonomy" id="101127"/>
    <lineage>
        <taxon>Eukaryota</taxon>
        <taxon>Fungi</taxon>
        <taxon>Fungi incertae sedis</taxon>
        <taxon>Mucoromycota</taxon>
        <taxon>Mucoromycotina</taxon>
        <taxon>Mucoromycetes</taxon>
        <taxon>Mucorales</taxon>
        <taxon>Cunninghamellaceae</taxon>
        <taxon>Hesseltinella</taxon>
    </lineage>
</organism>
<evidence type="ECO:0000259" key="1">
    <source>
        <dbReference type="PROSITE" id="PS51112"/>
    </source>
</evidence>
<dbReference type="Proteomes" id="UP000242146">
    <property type="component" value="Unassembled WGS sequence"/>
</dbReference>
<dbReference type="SUPFAM" id="SSF143447">
    <property type="entry name" value="AMMECR1-like"/>
    <property type="match status" value="1"/>
</dbReference>
<reference evidence="2 3" key="1">
    <citation type="submission" date="2016-07" db="EMBL/GenBank/DDBJ databases">
        <title>Pervasive Adenine N6-methylation of Active Genes in Fungi.</title>
        <authorList>
            <consortium name="DOE Joint Genome Institute"/>
            <person name="Mondo S.J."/>
            <person name="Dannebaum R.O."/>
            <person name="Kuo R.C."/>
            <person name="Labutti K."/>
            <person name="Haridas S."/>
            <person name="Kuo A."/>
            <person name="Salamov A."/>
            <person name="Ahrendt S.R."/>
            <person name="Lipzen A."/>
            <person name="Sullivan W."/>
            <person name="Andreopoulos W.B."/>
            <person name="Clum A."/>
            <person name="Lindquist E."/>
            <person name="Daum C."/>
            <person name="Ramamoorthy G.K."/>
            <person name="Gryganskyi A."/>
            <person name="Culley D."/>
            <person name="Magnuson J.K."/>
            <person name="James T.Y."/>
            <person name="O'Malley M.A."/>
            <person name="Stajich J.E."/>
            <person name="Spatafora J.W."/>
            <person name="Visel A."/>
            <person name="Grigoriev I.V."/>
        </authorList>
    </citation>
    <scope>NUCLEOTIDE SEQUENCE [LARGE SCALE GENOMIC DNA]</scope>
    <source>
        <strain evidence="2 3">NRRL 3301</strain>
    </source>
</reference>
<evidence type="ECO:0000313" key="2">
    <source>
        <dbReference type="EMBL" id="ORX55635.1"/>
    </source>
</evidence>